<organism evidence="4 5">
    <name type="scientific">Trifolium subterraneum</name>
    <name type="common">Subterranean clover</name>
    <dbReference type="NCBI Taxonomy" id="3900"/>
    <lineage>
        <taxon>Eukaryota</taxon>
        <taxon>Viridiplantae</taxon>
        <taxon>Streptophyta</taxon>
        <taxon>Embryophyta</taxon>
        <taxon>Tracheophyta</taxon>
        <taxon>Spermatophyta</taxon>
        <taxon>Magnoliopsida</taxon>
        <taxon>eudicotyledons</taxon>
        <taxon>Gunneridae</taxon>
        <taxon>Pentapetalae</taxon>
        <taxon>rosids</taxon>
        <taxon>fabids</taxon>
        <taxon>Fabales</taxon>
        <taxon>Fabaceae</taxon>
        <taxon>Papilionoideae</taxon>
        <taxon>50 kb inversion clade</taxon>
        <taxon>NPAAA clade</taxon>
        <taxon>Hologalegina</taxon>
        <taxon>IRL clade</taxon>
        <taxon>Trifolieae</taxon>
        <taxon>Trifolium</taxon>
    </lineage>
</organism>
<evidence type="ECO:0000256" key="1">
    <source>
        <dbReference type="ARBA" id="ARBA00023054"/>
    </source>
</evidence>
<dbReference type="PANTHER" id="PTHR46236:SF36">
    <property type="entry name" value="MATH (MEPRIN AND TRAF-C-LIKE) DOMAIN PROTEIN"/>
    <property type="match status" value="1"/>
</dbReference>
<evidence type="ECO:0000313" key="5">
    <source>
        <dbReference type="Proteomes" id="UP000242715"/>
    </source>
</evidence>
<dbReference type="SMART" id="SM00061">
    <property type="entry name" value="MATH"/>
    <property type="match status" value="1"/>
</dbReference>
<dbReference type="Gene3D" id="2.60.210.10">
    <property type="entry name" value="Apoptosis, Tumor Necrosis Factor Receptor Associated Protein 2, Chain A"/>
    <property type="match status" value="1"/>
</dbReference>
<evidence type="ECO:0000256" key="2">
    <source>
        <dbReference type="SAM" id="Coils"/>
    </source>
</evidence>
<dbReference type="CDD" id="cd00121">
    <property type="entry name" value="MATH"/>
    <property type="match status" value="1"/>
</dbReference>
<keyword evidence="5" id="KW-1185">Reference proteome</keyword>
<proteinExistence type="predicted"/>
<dbReference type="PROSITE" id="PS50144">
    <property type="entry name" value="MATH"/>
    <property type="match status" value="1"/>
</dbReference>
<keyword evidence="1 2" id="KW-0175">Coiled coil</keyword>
<evidence type="ECO:0000313" key="4">
    <source>
        <dbReference type="EMBL" id="GAU17578.1"/>
    </source>
</evidence>
<dbReference type="SUPFAM" id="SSF49599">
    <property type="entry name" value="TRAF domain-like"/>
    <property type="match status" value="1"/>
</dbReference>
<dbReference type="InterPro" id="IPR050804">
    <property type="entry name" value="MCC"/>
</dbReference>
<gene>
    <name evidence="4" type="ORF">TSUD_341220</name>
</gene>
<dbReference type="InterPro" id="IPR002083">
    <property type="entry name" value="MATH/TRAF_dom"/>
</dbReference>
<name>A0A2Z6MHI5_TRISU</name>
<dbReference type="Proteomes" id="UP000242715">
    <property type="component" value="Unassembled WGS sequence"/>
</dbReference>
<dbReference type="Pfam" id="PF22486">
    <property type="entry name" value="MATH_2"/>
    <property type="match status" value="1"/>
</dbReference>
<dbReference type="AlphaFoldDB" id="A0A2Z6MHI5"/>
<protein>
    <recommendedName>
        <fullName evidence="3">MATH domain-containing protein</fullName>
    </recommendedName>
</protein>
<dbReference type="InterPro" id="IPR008974">
    <property type="entry name" value="TRAF-like"/>
</dbReference>
<reference evidence="5" key="1">
    <citation type="journal article" date="2017" name="Front. Plant Sci.">
        <title>Climate Clever Clovers: New Paradigm to Reduce the Environmental Footprint of Ruminants by Breeding Low Methanogenic Forages Utilizing Haplotype Variation.</title>
        <authorList>
            <person name="Kaur P."/>
            <person name="Appels R."/>
            <person name="Bayer P.E."/>
            <person name="Keeble-Gagnere G."/>
            <person name="Wang J."/>
            <person name="Hirakawa H."/>
            <person name="Shirasawa K."/>
            <person name="Vercoe P."/>
            <person name="Stefanova K."/>
            <person name="Durmic Z."/>
            <person name="Nichols P."/>
            <person name="Revell C."/>
            <person name="Isobe S.N."/>
            <person name="Edwards D."/>
            <person name="Erskine W."/>
        </authorList>
    </citation>
    <scope>NUCLEOTIDE SEQUENCE [LARGE SCALE GENOMIC DNA]</scope>
    <source>
        <strain evidence="5">cv. Daliak</strain>
    </source>
</reference>
<accession>A0A2Z6MHI5</accession>
<dbReference type="OrthoDB" id="2116871at2759"/>
<dbReference type="PANTHER" id="PTHR46236">
    <property type="entry name" value="TRAF-LIKE SUPERFAMILY PROTEIN"/>
    <property type="match status" value="1"/>
</dbReference>
<sequence length="320" mass="36760">MESQDSSTEIFEKFTWKIENFSRLNAEKICSEPFILCGYPWRILMFPKGYKKRGAVNHLSIYLEAVKTANMSEGWSRHVKIKLLVFNQLNSNRTITKENPHSYFSTKEGSWGFLYLMELTEFHDPEKGFIVNDACIVGAEVYVYNSSNEKKVNQVVLGPEPKGTNVETLSPVSKVICNESTKQAYAELVSAALGRVIYFLKTRKVKDMNDQACKDLQVLWDELEKFQFDLAWLEPHVKYALGVKSYVEKALESEKLKENMVVLQLEMERLKENMVVLELEIEKLKVKSIAAEVNLDVQRDLLKAKGFEKIDLNSQLGYGS</sequence>
<feature type="domain" description="MATH" evidence="3">
    <location>
        <begin position="11"/>
        <end position="141"/>
    </location>
</feature>
<feature type="coiled-coil region" evidence="2">
    <location>
        <begin position="253"/>
        <end position="287"/>
    </location>
</feature>
<dbReference type="EMBL" id="DF973172">
    <property type="protein sequence ID" value="GAU17578.1"/>
    <property type="molecule type" value="Genomic_DNA"/>
</dbReference>
<evidence type="ECO:0000259" key="3">
    <source>
        <dbReference type="PROSITE" id="PS50144"/>
    </source>
</evidence>